<dbReference type="GO" id="GO:0016787">
    <property type="term" value="F:hydrolase activity"/>
    <property type="evidence" value="ECO:0007669"/>
    <property type="project" value="UniProtKB-KW"/>
</dbReference>
<accession>A0ABX7N200</accession>
<feature type="transmembrane region" description="Helical" evidence="1">
    <location>
        <begin position="61"/>
        <end position="80"/>
    </location>
</feature>
<keyword evidence="2" id="KW-0378">Hydrolase</keyword>
<evidence type="ECO:0000313" key="2">
    <source>
        <dbReference type="EMBL" id="QSQ12749.1"/>
    </source>
</evidence>
<feature type="transmembrane region" description="Helical" evidence="1">
    <location>
        <begin position="146"/>
        <end position="166"/>
    </location>
</feature>
<feature type="transmembrane region" description="Helical" evidence="1">
    <location>
        <begin position="27"/>
        <end position="49"/>
    </location>
</feature>
<organism evidence="2 3">
    <name type="scientific">Myxococcus landrumensis</name>
    <dbReference type="NCBI Taxonomy" id="2813577"/>
    <lineage>
        <taxon>Bacteria</taxon>
        <taxon>Pseudomonadati</taxon>
        <taxon>Myxococcota</taxon>
        <taxon>Myxococcia</taxon>
        <taxon>Myxococcales</taxon>
        <taxon>Cystobacterineae</taxon>
        <taxon>Myxococcaceae</taxon>
        <taxon>Myxococcus</taxon>
    </lineage>
</organism>
<keyword evidence="1" id="KW-0812">Transmembrane</keyword>
<evidence type="ECO:0000256" key="1">
    <source>
        <dbReference type="SAM" id="Phobius"/>
    </source>
</evidence>
<sequence length="174" mass="18258">MASIGHAAVGLALGRYEAGDGSTRRKLASMVFFAALALLPDADVVAFVFRIPYSAPWGHRGASHSFVFAACVALVVALGAKWASAPPLRWGALAFLAVASHGLLDSLTDGGLGAALLWPFSNARLFAPVQPLPVSPIGAGMLSPRGMYVVGVELLAFLPFWAYALWPRKSATRP</sequence>
<dbReference type="Proteomes" id="UP000663090">
    <property type="component" value="Chromosome"/>
</dbReference>
<dbReference type="PANTHER" id="PTHR35531:SF1">
    <property type="entry name" value="INNER MEMBRANE PROTEIN YBCI-RELATED"/>
    <property type="match status" value="1"/>
</dbReference>
<keyword evidence="1" id="KW-1133">Transmembrane helix</keyword>
<dbReference type="RefSeq" id="WP_206714464.1">
    <property type="nucleotide sequence ID" value="NZ_CP071091.1"/>
</dbReference>
<protein>
    <submittedName>
        <fullName evidence="2">Metal-dependent hydrolase</fullName>
    </submittedName>
</protein>
<gene>
    <name evidence="2" type="ORF">JY572_31030</name>
</gene>
<evidence type="ECO:0000313" key="3">
    <source>
        <dbReference type="Proteomes" id="UP000663090"/>
    </source>
</evidence>
<dbReference type="PANTHER" id="PTHR35531">
    <property type="entry name" value="INNER MEMBRANE PROTEIN YBCI-RELATED"/>
    <property type="match status" value="1"/>
</dbReference>
<dbReference type="Pfam" id="PF04307">
    <property type="entry name" value="YdjM"/>
    <property type="match status" value="1"/>
</dbReference>
<dbReference type="InterPro" id="IPR007404">
    <property type="entry name" value="YdjM-like"/>
</dbReference>
<dbReference type="EMBL" id="CP071091">
    <property type="protein sequence ID" value="QSQ12749.1"/>
    <property type="molecule type" value="Genomic_DNA"/>
</dbReference>
<keyword evidence="3" id="KW-1185">Reference proteome</keyword>
<name>A0ABX7N200_9BACT</name>
<reference evidence="2 3" key="1">
    <citation type="submission" date="2021-02" db="EMBL/GenBank/DDBJ databases">
        <title>De Novo genome assembly of isolated myxobacteria.</title>
        <authorList>
            <person name="Stevens D.C."/>
        </authorList>
    </citation>
    <scope>NUCLEOTIDE SEQUENCE [LARGE SCALE GENOMIC DNA]</scope>
    <source>
        <strain evidence="2 3">SCHIC003</strain>
    </source>
</reference>
<proteinExistence type="predicted"/>
<keyword evidence="1" id="KW-0472">Membrane</keyword>